<proteinExistence type="predicted"/>
<evidence type="ECO:0000313" key="2">
    <source>
        <dbReference type="WBParaSite" id="SVE_0151100.1"/>
    </source>
</evidence>
<dbReference type="WBParaSite" id="SVE_0151100.1">
    <property type="protein sequence ID" value="SVE_0151100.1"/>
    <property type="gene ID" value="SVE_0151100"/>
</dbReference>
<accession>A0A0K0EYA3</accession>
<name>A0A0K0EYA3_STRVS</name>
<dbReference type="Proteomes" id="UP000035680">
    <property type="component" value="Unassembled WGS sequence"/>
</dbReference>
<reference evidence="1" key="1">
    <citation type="submission" date="2014-07" db="EMBL/GenBank/DDBJ databases">
        <authorList>
            <person name="Martin A.A"/>
            <person name="De Silva N."/>
        </authorList>
    </citation>
    <scope>NUCLEOTIDE SEQUENCE</scope>
</reference>
<sequence length="535" mass="62492">MENSRDFLTIVDQSHVLRKILSLISIEDCCNLSITSSHLCDKMETLKCNKSVTSYNNEFTLKAQFSRGNNFWEPTKTGTTFPNHNFFKICHFIIDGDSYLFATEDHKRIGNEMNQILRGSSDFNELRIEFSLSNCFGRQIHDMISQINNSRIAKIIFSFNEDTKVTNLGNVFKGVFWRFKKVKEIVLDICDESHLPYIKLLGDCITNVKAKTKVSICFDTSVGESFYNKFKDYLKYMLARKIPLSLHEKSFTIRNYMLGIFGSMESKSLLFITKLSIHACLNMFLERYSNFLSKMKNLEYLAIYFYGIKKGWNYIYGQNEEAYNMVGCYGVKKNWNEICNRDDPRYITAKISSMKSLKKLKTLSFNYLPSGESDFLSRLTSNFTVWSFLENISSSVKSLRLSGFDTIDRITCFKVNKLFPFLRTLELSSIRVIEAGCLREFKKLEFFITDQVNIPFIPKNIETCMVMKNKNFSENQVTKKSSVVDRKYSIIKEHFSKEYLYGDFGDWSIFFNKFSSAKGVIHNFRELRSYHCFNR</sequence>
<reference evidence="2" key="2">
    <citation type="submission" date="2015-08" db="UniProtKB">
        <authorList>
            <consortium name="WormBaseParasite"/>
        </authorList>
    </citation>
    <scope>IDENTIFICATION</scope>
</reference>
<dbReference type="AlphaFoldDB" id="A0A0K0EYA3"/>
<keyword evidence="1" id="KW-1185">Reference proteome</keyword>
<protein>
    <submittedName>
        <fullName evidence="2">F-box domain-containing protein</fullName>
    </submittedName>
</protein>
<organism evidence="1 2">
    <name type="scientific">Strongyloides venezuelensis</name>
    <name type="common">Threadworm</name>
    <dbReference type="NCBI Taxonomy" id="75913"/>
    <lineage>
        <taxon>Eukaryota</taxon>
        <taxon>Metazoa</taxon>
        <taxon>Ecdysozoa</taxon>
        <taxon>Nematoda</taxon>
        <taxon>Chromadorea</taxon>
        <taxon>Rhabditida</taxon>
        <taxon>Tylenchina</taxon>
        <taxon>Panagrolaimomorpha</taxon>
        <taxon>Strongyloidoidea</taxon>
        <taxon>Strongyloididae</taxon>
        <taxon>Strongyloides</taxon>
    </lineage>
</organism>
<evidence type="ECO:0000313" key="1">
    <source>
        <dbReference type="Proteomes" id="UP000035680"/>
    </source>
</evidence>
<dbReference type="SUPFAM" id="SSF52047">
    <property type="entry name" value="RNI-like"/>
    <property type="match status" value="1"/>
</dbReference>